<name>A0A3B1CQN9_9ZZZZ</name>
<proteinExistence type="predicted"/>
<dbReference type="PROSITE" id="PS50156">
    <property type="entry name" value="SSD"/>
    <property type="match status" value="2"/>
</dbReference>
<dbReference type="SUPFAM" id="SSF82866">
    <property type="entry name" value="Multidrug efflux transporter AcrB transmembrane domain"/>
    <property type="match status" value="2"/>
</dbReference>
<feature type="transmembrane region" description="Helical" evidence="6">
    <location>
        <begin position="350"/>
        <end position="373"/>
    </location>
</feature>
<keyword evidence="2" id="KW-1003">Cell membrane</keyword>
<evidence type="ECO:0000256" key="4">
    <source>
        <dbReference type="ARBA" id="ARBA00022989"/>
    </source>
</evidence>
<evidence type="ECO:0000256" key="3">
    <source>
        <dbReference type="ARBA" id="ARBA00022692"/>
    </source>
</evidence>
<gene>
    <name evidence="8" type="ORF">MNBD_NITROSPINAE01-1969</name>
</gene>
<accession>A0A3B1CQN9</accession>
<dbReference type="Pfam" id="PF03176">
    <property type="entry name" value="MMPL"/>
    <property type="match status" value="2"/>
</dbReference>
<sequence length="811" mass="89696">MKDFRKRIENSFESFTRLIYRHSYLTLFIMLVLIGSIVSNLPKITIDTSTEGFLHESDPAITAYNQFRDQFGRDEVIIIAIKPDDVFNLAFLKKLRDFHHELEDTVPYLDDITSLVNARNTRGEADELIVEDLLENFPQNEQDLAVLKKRVLGNPIYKNMLISEDGKFTTVIIKTNAYSSIGVETDALSGFEDEAVSDKPEAPRKFITDAENSEVVRAVRKVVAKYEGYDFPVKVAGSPVFTNDLKSAMMKDMRKFMLMATLMIAFALYFMFRRISGVFMPLLVVILSLLSTVGFMALLGVPIKLPTQILPSFILAVGVCDAVHVLAIFYNRLQKGDNKEDAIVYTMGHSGLAITMTSLTTAVGLGSFSTAAVAPIADLGQFASLGVMLALLYTIVLLPALIAIVPIKAKEGEEDKAKHAKMDKLLILVADFATGHPKKILVASALLVVVSISFLLNVRFSHNPMVWLPDSMPVKSATQLIDKELKGTVSLEMILDTGHENGLYNPVLLKHMDGLATEVEGIKHDGLFVGKAWSLADILKEINKALNENREEFYAVPDDRRLIAQEFLLFENSGSDDLEDFVDSQFSKARFTIKAPWIDANRYPEFIDDITSRFTRTIGDDATFTVTGMIPILGRTISAAMYSAAVSYVIAGVVITLMMIALLGDVKLGLVSMLPNLTPILLILGIMGMAGIPLDMFNMLIGSIAIGLAVDDTVHFMHNFRRYYAETGDAREATRHTLLTAGRAMFTTSVVLSLGFFIFMMASLNNLFYFGMLIGIAIIAAVLADFLMAPALMALMMKNGRGFSKKLKTEV</sequence>
<reference evidence="8" key="1">
    <citation type="submission" date="2018-06" db="EMBL/GenBank/DDBJ databases">
        <authorList>
            <person name="Zhirakovskaya E."/>
        </authorList>
    </citation>
    <scope>NUCLEOTIDE SEQUENCE</scope>
</reference>
<dbReference type="InterPro" id="IPR000731">
    <property type="entry name" value="SSD"/>
</dbReference>
<dbReference type="PRINTS" id="PR00702">
    <property type="entry name" value="ACRIFLAVINRP"/>
</dbReference>
<feature type="transmembrane region" description="Helical" evidence="6">
    <location>
        <begin position="256"/>
        <end position="272"/>
    </location>
</feature>
<dbReference type="EMBL" id="UOGC01000082">
    <property type="protein sequence ID" value="VAX19007.1"/>
    <property type="molecule type" value="Genomic_DNA"/>
</dbReference>
<evidence type="ECO:0000259" key="7">
    <source>
        <dbReference type="PROSITE" id="PS50156"/>
    </source>
</evidence>
<dbReference type="PANTHER" id="PTHR33406:SF12">
    <property type="entry name" value="BLR2997 PROTEIN"/>
    <property type="match status" value="1"/>
</dbReference>
<evidence type="ECO:0000256" key="6">
    <source>
        <dbReference type="SAM" id="Phobius"/>
    </source>
</evidence>
<feature type="transmembrane region" description="Helical" evidence="6">
    <location>
        <begin position="313"/>
        <end position="330"/>
    </location>
</feature>
<evidence type="ECO:0000256" key="2">
    <source>
        <dbReference type="ARBA" id="ARBA00022475"/>
    </source>
</evidence>
<feature type="domain" description="SSD" evidence="7">
    <location>
        <begin position="282"/>
        <end position="404"/>
    </location>
</feature>
<feature type="transmembrane region" description="Helical" evidence="6">
    <location>
        <begin position="768"/>
        <end position="796"/>
    </location>
</feature>
<comment type="subcellular location">
    <subcellularLocation>
        <location evidence="1">Cell membrane</location>
        <topology evidence="1">Multi-pass membrane protein</topology>
    </subcellularLocation>
</comment>
<keyword evidence="3 6" id="KW-0812">Transmembrane</keyword>
<evidence type="ECO:0000256" key="5">
    <source>
        <dbReference type="ARBA" id="ARBA00023136"/>
    </source>
</evidence>
<feature type="transmembrane region" description="Helical" evidence="6">
    <location>
        <begin position="744"/>
        <end position="762"/>
    </location>
</feature>
<evidence type="ECO:0000313" key="8">
    <source>
        <dbReference type="EMBL" id="VAX19007.1"/>
    </source>
</evidence>
<protein>
    <submittedName>
        <fullName evidence="8">Exporter protein, RND family</fullName>
    </submittedName>
</protein>
<feature type="transmembrane region" description="Helical" evidence="6">
    <location>
        <begin position="20"/>
        <end position="41"/>
    </location>
</feature>
<feature type="transmembrane region" description="Helical" evidence="6">
    <location>
        <begin position="676"/>
        <end position="694"/>
    </location>
</feature>
<feature type="transmembrane region" description="Helical" evidence="6">
    <location>
        <begin position="278"/>
        <end position="301"/>
    </location>
</feature>
<dbReference type="AlphaFoldDB" id="A0A3B1CQN9"/>
<dbReference type="InterPro" id="IPR004869">
    <property type="entry name" value="MMPL_dom"/>
</dbReference>
<dbReference type="Gene3D" id="1.20.1640.10">
    <property type="entry name" value="Multidrug efflux transporter AcrB transmembrane domain"/>
    <property type="match status" value="2"/>
</dbReference>
<evidence type="ECO:0000256" key="1">
    <source>
        <dbReference type="ARBA" id="ARBA00004651"/>
    </source>
</evidence>
<feature type="transmembrane region" description="Helical" evidence="6">
    <location>
        <begin position="639"/>
        <end position="664"/>
    </location>
</feature>
<dbReference type="GO" id="GO:0022857">
    <property type="term" value="F:transmembrane transporter activity"/>
    <property type="evidence" value="ECO:0007669"/>
    <property type="project" value="InterPro"/>
</dbReference>
<dbReference type="GO" id="GO:0005886">
    <property type="term" value="C:plasma membrane"/>
    <property type="evidence" value="ECO:0007669"/>
    <property type="project" value="UniProtKB-SubCell"/>
</dbReference>
<feature type="transmembrane region" description="Helical" evidence="6">
    <location>
        <begin position="385"/>
        <end position="407"/>
    </location>
</feature>
<feature type="transmembrane region" description="Helical" evidence="6">
    <location>
        <begin position="440"/>
        <end position="458"/>
    </location>
</feature>
<dbReference type="InterPro" id="IPR050545">
    <property type="entry name" value="Mycobact_MmpL"/>
</dbReference>
<feature type="domain" description="SSD" evidence="7">
    <location>
        <begin position="668"/>
        <end position="795"/>
    </location>
</feature>
<dbReference type="PANTHER" id="PTHR33406">
    <property type="entry name" value="MEMBRANE PROTEIN MJ1562-RELATED"/>
    <property type="match status" value="1"/>
</dbReference>
<organism evidence="8">
    <name type="scientific">hydrothermal vent metagenome</name>
    <dbReference type="NCBI Taxonomy" id="652676"/>
    <lineage>
        <taxon>unclassified sequences</taxon>
        <taxon>metagenomes</taxon>
        <taxon>ecological metagenomes</taxon>
    </lineage>
</organism>
<keyword evidence="4 6" id="KW-1133">Transmembrane helix</keyword>
<dbReference type="InterPro" id="IPR001036">
    <property type="entry name" value="Acrflvin-R"/>
</dbReference>
<keyword evidence="5 6" id="KW-0472">Membrane</keyword>